<sequence length="58" mass="6508">MADLARSAVNQRTVVFFDQAETADTGADSGANTGCILFRHFKGQNPAWPERQRQFHIE</sequence>
<accession>A0A2X1SGE8</accession>
<gene>
    <name evidence="1" type="ORF">NCTC9601_00592</name>
</gene>
<dbReference type="AlphaFoldDB" id="A0A2X1SGE8"/>
<dbReference type="EMBL" id="UASN01000006">
    <property type="protein sequence ID" value="SPX52851.1"/>
    <property type="molecule type" value="Genomic_DNA"/>
</dbReference>
<evidence type="ECO:0000313" key="2">
    <source>
        <dbReference type="Proteomes" id="UP000251123"/>
    </source>
</evidence>
<name>A0A2X1SGE8_KLEPN</name>
<proteinExistence type="predicted"/>
<evidence type="ECO:0000313" key="1">
    <source>
        <dbReference type="EMBL" id="SPX52851.1"/>
    </source>
</evidence>
<dbReference type="Proteomes" id="UP000251123">
    <property type="component" value="Unassembled WGS sequence"/>
</dbReference>
<protein>
    <submittedName>
        <fullName evidence="1">Uncharacterized protein</fullName>
    </submittedName>
</protein>
<reference evidence="1 2" key="1">
    <citation type="submission" date="2018-06" db="EMBL/GenBank/DDBJ databases">
        <authorList>
            <consortium name="Pathogen Informatics"/>
            <person name="Doyle S."/>
        </authorList>
    </citation>
    <scope>NUCLEOTIDE SEQUENCE [LARGE SCALE GENOMIC DNA]</scope>
    <source>
        <strain evidence="1 2">NCTC9601</strain>
    </source>
</reference>
<organism evidence="1 2">
    <name type="scientific">Klebsiella pneumoniae</name>
    <dbReference type="NCBI Taxonomy" id="573"/>
    <lineage>
        <taxon>Bacteria</taxon>
        <taxon>Pseudomonadati</taxon>
        <taxon>Pseudomonadota</taxon>
        <taxon>Gammaproteobacteria</taxon>
        <taxon>Enterobacterales</taxon>
        <taxon>Enterobacteriaceae</taxon>
        <taxon>Klebsiella/Raoultella group</taxon>
        <taxon>Klebsiella</taxon>
        <taxon>Klebsiella pneumoniae complex</taxon>
    </lineage>
</organism>